<accession>A0A0K2TRT8</accession>
<name>A0A0K2TRT8_LEPSM</name>
<dbReference type="AlphaFoldDB" id="A0A0K2TRT8"/>
<reference evidence="1" key="1">
    <citation type="submission" date="2014-05" db="EMBL/GenBank/DDBJ databases">
        <authorList>
            <person name="Chronopoulou M."/>
        </authorList>
    </citation>
    <scope>NUCLEOTIDE SEQUENCE</scope>
    <source>
        <tissue evidence="1">Whole organism</tissue>
    </source>
</reference>
<dbReference type="EMBL" id="HACA01010760">
    <property type="protein sequence ID" value="CDW28121.1"/>
    <property type="molecule type" value="Transcribed_RNA"/>
</dbReference>
<evidence type="ECO:0000313" key="1">
    <source>
        <dbReference type="EMBL" id="CDW28121.1"/>
    </source>
</evidence>
<proteinExistence type="predicted"/>
<organism evidence="1">
    <name type="scientific">Lepeophtheirus salmonis</name>
    <name type="common">Salmon louse</name>
    <name type="synonym">Caligus salmonis</name>
    <dbReference type="NCBI Taxonomy" id="72036"/>
    <lineage>
        <taxon>Eukaryota</taxon>
        <taxon>Metazoa</taxon>
        <taxon>Ecdysozoa</taxon>
        <taxon>Arthropoda</taxon>
        <taxon>Crustacea</taxon>
        <taxon>Multicrustacea</taxon>
        <taxon>Hexanauplia</taxon>
        <taxon>Copepoda</taxon>
        <taxon>Siphonostomatoida</taxon>
        <taxon>Caligidae</taxon>
        <taxon>Lepeophtheirus</taxon>
    </lineage>
</organism>
<feature type="non-terminal residue" evidence="1">
    <location>
        <position position="55"/>
    </location>
</feature>
<protein>
    <submittedName>
        <fullName evidence="1">Uncharacterized protein</fullName>
    </submittedName>
</protein>
<sequence length="55" mass="6667">MYLTTIHLHQILQKFFQIDYIRNTLFTFKNSIHAFVVTVNTLIKKEEHLSWIVMT</sequence>